<gene>
    <name evidence="1" type="ORF">OFUS_LOCUS1987</name>
</gene>
<keyword evidence="2" id="KW-1185">Reference proteome</keyword>
<accession>A0A8J1TMF5</accession>
<reference evidence="1" key="1">
    <citation type="submission" date="2022-03" db="EMBL/GenBank/DDBJ databases">
        <authorList>
            <person name="Martin C."/>
        </authorList>
    </citation>
    <scope>NUCLEOTIDE SEQUENCE</scope>
</reference>
<evidence type="ECO:0000313" key="1">
    <source>
        <dbReference type="EMBL" id="CAH1774552.1"/>
    </source>
</evidence>
<dbReference type="AlphaFoldDB" id="A0A8J1TMF5"/>
<sequence length="122" mass="12834">SKKYLRRWRTKAAIAHIGVSILSSAVTTIIAAIPLTQTNIQPFAKFGEIVAINTSVSILYTLTGATAFLCLFAPAYFTNSVKSSSIAFAIVGGVLGAITLMLFIISKCGVSIPGPNGHNLFS</sequence>
<proteinExistence type="predicted"/>
<organism evidence="1 2">
    <name type="scientific">Owenia fusiformis</name>
    <name type="common">Polychaete worm</name>
    <dbReference type="NCBI Taxonomy" id="6347"/>
    <lineage>
        <taxon>Eukaryota</taxon>
        <taxon>Metazoa</taxon>
        <taxon>Spiralia</taxon>
        <taxon>Lophotrochozoa</taxon>
        <taxon>Annelida</taxon>
        <taxon>Polychaeta</taxon>
        <taxon>Sedentaria</taxon>
        <taxon>Canalipalpata</taxon>
        <taxon>Sabellida</taxon>
        <taxon>Oweniida</taxon>
        <taxon>Oweniidae</taxon>
        <taxon>Owenia</taxon>
    </lineage>
</organism>
<dbReference type="Gene3D" id="1.20.1640.10">
    <property type="entry name" value="Multidrug efflux transporter AcrB transmembrane domain"/>
    <property type="match status" value="1"/>
</dbReference>
<dbReference type="PANTHER" id="PTHR46687">
    <property type="entry name" value="PROTEIN DISPATCHED HOMOLOG 3"/>
    <property type="match status" value="1"/>
</dbReference>
<dbReference type="Proteomes" id="UP000749559">
    <property type="component" value="Unassembled WGS sequence"/>
</dbReference>
<dbReference type="SUPFAM" id="SSF82866">
    <property type="entry name" value="Multidrug efflux transporter AcrB transmembrane domain"/>
    <property type="match status" value="1"/>
</dbReference>
<protein>
    <submittedName>
        <fullName evidence="1">Uncharacterized protein</fullName>
    </submittedName>
</protein>
<comment type="caution">
    <text evidence="1">The sequence shown here is derived from an EMBL/GenBank/DDBJ whole genome shotgun (WGS) entry which is preliminary data.</text>
</comment>
<dbReference type="InterPro" id="IPR042480">
    <property type="entry name" value="DISP3"/>
</dbReference>
<dbReference type="EMBL" id="CAIIXF020000001">
    <property type="protein sequence ID" value="CAH1774552.1"/>
    <property type="molecule type" value="Genomic_DNA"/>
</dbReference>
<name>A0A8J1TMF5_OWEFU</name>
<evidence type="ECO:0000313" key="2">
    <source>
        <dbReference type="Proteomes" id="UP000749559"/>
    </source>
</evidence>
<dbReference type="PANTHER" id="PTHR46687:SF1">
    <property type="entry name" value="PROTEIN DISPATCHED HOMOLOG 3"/>
    <property type="match status" value="1"/>
</dbReference>
<feature type="non-terminal residue" evidence="1">
    <location>
        <position position="1"/>
    </location>
</feature>
<dbReference type="GO" id="GO:0005737">
    <property type="term" value="C:cytoplasm"/>
    <property type="evidence" value="ECO:0007669"/>
    <property type="project" value="TreeGrafter"/>
</dbReference>
<dbReference type="OrthoDB" id="429851at2759"/>